<keyword evidence="1 9" id="KW-0963">Cytoplasm</keyword>
<comment type="subcellular location">
    <subcellularLocation>
        <location evidence="9">Cytoplasm</location>
    </subcellularLocation>
</comment>
<name>A0A1I4QJZ3_9PROT</name>
<keyword evidence="5 9" id="KW-1015">Disulfide bond</keyword>
<dbReference type="GO" id="GO:0005737">
    <property type="term" value="C:cytoplasm"/>
    <property type="evidence" value="ECO:0007669"/>
    <property type="project" value="UniProtKB-SubCell"/>
</dbReference>
<dbReference type="EMBL" id="FOUB01000027">
    <property type="protein sequence ID" value="SFM40418.1"/>
    <property type="molecule type" value="Genomic_DNA"/>
</dbReference>
<dbReference type="GO" id="GO:1902208">
    <property type="term" value="P:regulation of bacterial-type flagellum assembly"/>
    <property type="evidence" value="ECO:0007669"/>
    <property type="project" value="UniProtKB-UniRule"/>
</dbReference>
<feature type="disulfide bond" description="Interchain" evidence="9">
    <location>
        <position position="111"/>
    </location>
</feature>
<evidence type="ECO:0000256" key="9">
    <source>
        <dbReference type="HAMAP-Rule" id="MF_00725"/>
    </source>
</evidence>
<dbReference type="SUPFAM" id="SSF63592">
    <property type="entry name" value="Flagellar transcriptional activator FlhD"/>
    <property type="match status" value="1"/>
</dbReference>
<dbReference type="GO" id="GO:0003677">
    <property type="term" value="F:DNA binding"/>
    <property type="evidence" value="ECO:0007669"/>
    <property type="project" value="UniProtKB-UniRule"/>
</dbReference>
<evidence type="ECO:0000256" key="6">
    <source>
        <dbReference type="ARBA" id="ARBA00023159"/>
    </source>
</evidence>
<proteinExistence type="inferred from homology"/>
<dbReference type="AlphaFoldDB" id="A0A1I4QJZ3"/>
<dbReference type="GO" id="GO:0045893">
    <property type="term" value="P:positive regulation of DNA-templated transcription"/>
    <property type="evidence" value="ECO:0007669"/>
    <property type="project" value="InterPro"/>
</dbReference>
<keyword evidence="4 9" id="KW-0238">DNA-binding</keyword>
<gene>
    <name evidence="9" type="primary">flhD</name>
    <name evidence="10" type="ORF">SAMN05421863_102715</name>
</gene>
<dbReference type="Proteomes" id="UP000183287">
    <property type="component" value="Unassembled WGS sequence"/>
</dbReference>
<dbReference type="InterPro" id="IPR036194">
    <property type="entry name" value="FlhD_sf"/>
</dbReference>
<sequence>MEYKGKPYKEVSKILTLHLAYIPFTSLAASLRCDQLNMKVKIRSTEMEANQIHEEIREINLGYMLLAQRLLREDKVTAMYRLGISEDAANILENLSSSQLLKMANSNMLLCRFRFDDKLLAEILSNHGRDRALAQSHAAILMAGSSTEIVA</sequence>
<keyword evidence="6 9" id="KW-0010">Activator</keyword>
<comment type="subunit">
    <text evidence="9">Homodimer; disulfide-linked. Forms a heterohexamer composed of two FlhC and four FlhD subunits. Each FlhC binds a FlhD dimer, forming a heterotrimer, and a hexamer assembles by dimerization of two heterotrimers.</text>
</comment>
<dbReference type="Pfam" id="PF05247">
    <property type="entry name" value="FlhD"/>
    <property type="match status" value="1"/>
</dbReference>
<dbReference type="Gene3D" id="1.10.4000.10">
    <property type="entry name" value="Flagellar transcriptional activator FlhD"/>
    <property type="match status" value="1"/>
</dbReference>
<evidence type="ECO:0000256" key="3">
    <source>
        <dbReference type="ARBA" id="ARBA00023015"/>
    </source>
</evidence>
<dbReference type="InterPro" id="IPR023559">
    <property type="entry name" value="Flagellar_FlhD"/>
</dbReference>
<dbReference type="GO" id="GO:0044780">
    <property type="term" value="P:bacterial-type flagellum assembly"/>
    <property type="evidence" value="ECO:0007669"/>
    <property type="project" value="InterPro"/>
</dbReference>
<evidence type="ECO:0000256" key="7">
    <source>
        <dbReference type="ARBA" id="ARBA00023163"/>
    </source>
</evidence>
<keyword evidence="2 9" id="KW-1005">Bacterial flagellum biogenesis</keyword>
<organism evidence="10 11">
    <name type="scientific">Nitrosomonas communis</name>
    <dbReference type="NCBI Taxonomy" id="44574"/>
    <lineage>
        <taxon>Bacteria</taxon>
        <taxon>Pseudomonadati</taxon>
        <taxon>Pseudomonadota</taxon>
        <taxon>Betaproteobacteria</taxon>
        <taxon>Nitrosomonadales</taxon>
        <taxon>Nitrosomonadaceae</taxon>
        <taxon>Nitrosomonas</taxon>
    </lineage>
</organism>
<comment type="function">
    <text evidence="8 9">Functions in complex with FlhC as a master transcriptional regulator that regulates transcription of several flagellar and non-flagellar operons by binding to their promoter region. Activates expression of class 2 flagellar genes, including fliA, which is a flagellum-specific sigma factor that turns on the class 3 genes. Also regulates genes whose products function in a variety of physiological pathways.</text>
</comment>
<keyword evidence="3 9" id="KW-0805">Transcription regulation</keyword>
<dbReference type="HAMAP" id="MF_00725">
    <property type="entry name" value="FlhD"/>
    <property type="match status" value="1"/>
</dbReference>
<evidence type="ECO:0000256" key="2">
    <source>
        <dbReference type="ARBA" id="ARBA00022795"/>
    </source>
</evidence>
<evidence type="ECO:0000256" key="4">
    <source>
        <dbReference type="ARBA" id="ARBA00023125"/>
    </source>
</evidence>
<evidence type="ECO:0000256" key="5">
    <source>
        <dbReference type="ARBA" id="ARBA00023157"/>
    </source>
</evidence>
<accession>A0A1I4QJZ3</accession>
<keyword evidence="7 9" id="KW-0804">Transcription</keyword>
<comment type="similarity">
    <text evidence="9">Belongs to the FlhD family.</text>
</comment>
<evidence type="ECO:0000313" key="11">
    <source>
        <dbReference type="Proteomes" id="UP000183287"/>
    </source>
</evidence>
<dbReference type="STRING" id="44574.AAW31_02695"/>
<evidence type="ECO:0000256" key="8">
    <source>
        <dbReference type="ARBA" id="ARBA00025431"/>
    </source>
</evidence>
<evidence type="ECO:0000313" key="10">
    <source>
        <dbReference type="EMBL" id="SFM40418.1"/>
    </source>
</evidence>
<evidence type="ECO:0000256" key="1">
    <source>
        <dbReference type="ARBA" id="ARBA00022490"/>
    </source>
</evidence>
<dbReference type="NCBIfam" id="NF002783">
    <property type="entry name" value="PRK02909.1-1"/>
    <property type="match status" value="1"/>
</dbReference>
<keyword evidence="11" id="KW-1185">Reference proteome</keyword>
<protein>
    <recommendedName>
        <fullName evidence="9">Flagellar transcriptional regulator FlhD</fullName>
    </recommendedName>
</protein>
<comment type="domain">
    <text evidence="9">The C-terminal region contains a putative helix-turn-helix (HTH) motif, suggesting that this region may bind DNA.</text>
</comment>
<reference evidence="11" key="1">
    <citation type="submission" date="2016-10" db="EMBL/GenBank/DDBJ databases">
        <authorList>
            <person name="Varghese N."/>
            <person name="Submissions S."/>
        </authorList>
    </citation>
    <scope>NUCLEOTIDE SEQUENCE [LARGE SCALE GENOMIC DNA]</scope>
    <source>
        <strain evidence="11">Nm44</strain>
    </source>
</reference>